<dbReference type="AlphaFoldDB" id="X1AY37"/>
<feature type="non-terminal residue" evidence="1">
    <location>
        <position position="1"/>
    </location>
</feature>
<sequence>HEAKIVYETYKRLRENERLKKKLKELGAKID</sequence>
<accession>X1AY37</accession>
<dbReference type="EMBL" id="BART01012977">
    <property type="protein sequence ID" value="GAG87685.1"/>
    <property type="molecule type" value="Genomic_DNA"/>
</dbReference>
<proteinExistence type="predicted"/>
<organism evidence="1">
    <name type="scientific">marine sediment metagenome</name>
    <dbReference type="NCBI Taxonomy" id="412755"/>
    <lineage>
        <taxon>unclassified sequences</taxon>
        <taxon>metagenomes</taxon>
        <taxon>ecological metagenomes</taxon>
    </lineage>
</organism>
<name>X1AY37_9ZZZZ</name>
<evidence type="ECO:0000313" key="1">
    <source>
        <dbReference type="EMBL" id="GAG87685.1"/>
    </source>
</evidence>
<protein>
    <submittedName>
        <fullName evidence="1">Uncharacterized protein</fullName>
    </submittedName>
</protein>
<gene>
    <name evidence="1" type="ORF">S01H4_26802</name>
</gene>
<reference evidence="1" key="1">
    <citation type="journal article" date="2014" name="Front. Microbiol.">
        <title>High frequency of phylogenetically diverse reductive dehalogenase-homologous genes in deep subseafloor sedimentary metagenomes.</title>
        <authorList>
            <person name="Kawai M."/>
            <person name="Futagami T."/>
            <person name="Toyoda A."/>
            <person name="Takaki Y."/>
            <person name="Nishi S."/>
            <person name="Hori S."/>
            <person name="Arai W."/>
            <person name="Tsubouchi T."/>
            <person name="Morono Y."/>
            <person name="Uchiyama I."/>
            <person name="Ito T."/>
            <person name="Fujiyama A."/>
            <person name="Inagaki F."/>
            <person name="Takami H."/>
        </authorList>
    </citation>
    <scope>NUCLEOTIDE SEQUENCE</scope>
    <source>
        <strain evidence="1">Expedition CK06-06</strain>
    </source>
</reference>
<comment type="caution">
    <text evidence="1">The sequence shown here is derived from an EMBL/GenBank/DDBJ whole genome shotgun (WGS) entry which is preliminary data.</text>
</comment>